<evidence type="ECO:0000256" key="1">
    <source>
        <dbReference type="SAM" id="Phobius"/>
    </source>
</evidence>
<dbReference type="EMBL" id="AAXB02000001">
    <property type="protein sequence ID" value="EDM64500.1"/>
    <property type="molecule type" value="Genomic_DNA"/>
</dbReference>
<keyword evidence="1" id="KW-1133">Transmembrane helix</keyword>
<organism evidence="2 3">
    <name type="scientific">Dorea longicatena DSM 13814</name>
    <dbReference type="NCBI Taxonomy" id="411462"/>
    <lineage>
        <taxon>Bacteria</taxon>
        <taxon>Bacillati</taxon>
        <taxon>Bacillota</taxon>
        <taxon>Clostridia</taxon>
        <taxon>Lachnospirales</taxon>
        <taxon>Lachnospiraceae</taxon>
        <taxon>Dorea</taxon>
    </lineage>
</organism>
<accession>A6BDI3</accession>
<reference evidence="2 3" key="2">
    <citation type="submission" date="2007-04" db="EMBL/GenBank/DDBJ databases">
        <title>Draft genome sequence of Dorea longicatena (DSM 13814).</title>
        <authorList>
            <person name="Sudarsanam P."/>
            <person name="Ley R."/>
            <person name="Guruge J."/>
            <person name="Turnbaugh P.J."/>
            <person name="Mahowald M."/>
            <person name="Liep D."/>
            <person name="Gordon J."/>
        </authorList>
    </citation>
    <scope>NUCLEOTIDE SEQUENCE [LARGE SCALE GENOMIC DNA]</scope>
    <source>
        <strain evidence="2 3">DSM 13814</strain>
    </source>
</reference>
<keyword evidence="1" id="KW-0812">Transmembrane</keyword>
<gene>
    <name evidence="2" type="ORF">DORLON_00349</name>
</gene>
<reference evidence="2 3" key="1">
    <citation type="submission" date="2007-03" db="EMBL/GenBank/DDBJ databases">
        <authorList>
            <person name="Fulton L."/>
            <person name="Clifton S."/>
            <person name="Fulton B."/>
            <person name="Xu J."/>
            <person name="Minx P."/>
            <person name="Pepin K.H."/>
            <person name="Johnson M."/>
            <person name="Thiruvilangam P."/>
            <person name="Bhonagiri V."/>
            <person name="Nash W.E."/>
            <person name="Mardis E.R."/>
            <person name="Wilson R.K."/>
        </authorList>
    </citation>
    <scope>NUCLEOTIDE SEQUENCE [LARGE SCALE GENOMIC DNA]</scope>
    <source>
        <strain evidence="2 3">DSM 13814</strain>
    </source>
</reference>
<dbReference type="HOGENOM" id="CLU_2665246_0_0_9"/>
<feature type="transmembrane region" description="Helical" evidence="1">
    <location>
        <begin position="6"/>
        <end position="29"/>
    </location>
</feature>
<evidence type="ECO:0008006" key="4">
    <source>
        <dbReference type="Google" id="ProtNLM"/>
    </source>
</evidence>
<comment type="caution">
    <text evidence="2">The sequence shown here is derived from an EMBL/GenBank/DDBJ whole genome shotgun (WGS) entry which is preliminary data.</text>
</comment>
<sequence>MKEAVFMVAILADIIILALILGYCAYLVYGIVKRFKNGVIQGCGGSCAGCSGCGGGCCSSDPDEVKKMIENMYGK</sequence>
<dbReference type="Proteomes" id="UP000004016">
    <property type="component" value="Unassembled WGS sequence"/>
</dbReference>
<keyword evidence="1" id="KW-0472">Membrane</keyword>
<evidence type="ECO:0000313" key="3">
    <source>
        <dbReference type="Proteomes" id="UP000004016"/>
    </source>
</evidence>
<dbReference type="Pfam" id="PF12669">
    <property type="entry name" value="FeoB_associated"/>
    <property type="match status" value="1"/>
</dbReference>
<evidence type="ECO:0000313" key="2">
    <source>
        <dbReference type="EMBL" id="EDM64500.1"/>
    </source>
</evidence>
<proteinExistence type="predicted"/>
<dbReference type="AlphaFoldDB" id="A6BDI3"/>
<name>A6BDI3_9FIRM</name>
<protein>
    <recommendedName>
        <fullName evidence="4">FeoB-associated Cys-rich membrane protein</fullName>
    </recommendedName>
</protein>